<keyword evidence="5" id="KW-0808">Transferase</keyword>
<feature type="transmembrane region" description="Helical" evidence="7">
    <location>
        <begin position="252"/>
        <end position="272"/>
    </location>
</feature>
<feature type="transmembrane region" description="Helical" evidence="7">
    <location>
        <begin position="315"/>
        <end position="332"/>
    </location>
</feature>
<name>A0A8T1VSL6_9STRA</name>
<feature type="region of interest" description="Disordered" evidence="6">
    <location>
        <begin position="1"/>
        <end position="174"/>
    </location>
</feature>
<sequence length="1258" mass="139680">MEAGVGSAGPPRRNGEDSGVDTNTSAFSVLPSSPSQSPRALDRAADAAMDTGTSTFSVAPSPLTSPLHSVLRPPVNISAGPPASEPSSGSADSQSPLKSALRKPNSPQKPRISRRVSIEHNAPADAGSRRHRDRLSSSQQSEASAESARSGLGDSGVSLRFRRTPTNSKTSNRSSFALGDTVLSRMSSNMGGLRESFFGAIGRSTTVNDPLELSPNQEFDLDVIDESGGMDENIGQILKPQVDFSNWSREGYTVLGVGLVLLVVMFVLAETVNSLSGYNIDPGLVFGSLLTLILCVCVFVTYHGVQSYQRHPNPLIYYKCVIDIFLALRFLLDPLLLDMGVYRADAEASCAYLSGVTQFLYLSSDSWYFAQIVDLYWSLTNPFMSVKANRRRFKLMVYSAGGFTGIFAAFVPGVHGFADGNYCWTKRTTSDDPTQRDFFHLNRGSWLLFYMWMILFYLSGIAVLLFGVKRLRSGLRDTLQSRREMLRNGALSITSYTIYWTIVFIWYALSFQTRTTYDKDGNFPSHSFRAFTFALSARGAIDYFVWFMINSPSLVRPNWLKFSSDSADKQFSAQLNTALQEELIYFTIEGMTRAVQLAEEDLIRIRDRSPTQELVLGVSDDEDHRTSLGEAATTATGPLGTGSSSNLLQSVQRNRMLSSITEAISAGLHRNSSADAETRRARNKNSREPDFSFDIPQDQRSMQPQQPHVVDRRLNNPSSASTVATSAGQRSPTPVSATTTASIRFTPYKPQAFAELRQAYGIKAADFMKSFQTSTKPNISEGASGAFMFFSGDKKYIVKSMAEEEARFLCEIAEKYTEYLTLNPSSFITKFYGCFKITMYDKRFYFIVMENLFDVMEEGVQIHHRFDIKGSWVNRSYKRPRRGAKVKCRHCSMMFKYGAKKSMLQCPNVVGLHEPNVVLKDNDLRTRMRIGTEEGVELYEQLRDDSLFLCDLGIMDYSLLLGVMDIEFAVDQPARPVENSILSERTAANTATNTGTSSATNSLTNDSFVSASSSTWLSSTGSSASGSSINKHVHHHLDDESTPQKLGVSVAPSVHSLFNQPEDPLNQSRYLSTGGEPRRKHSMRKSKRVFGPGYYYVGVIDILQTWTLQKQLERFWKVNIQQKDGEGLSAIDPVHYQRRFESKLREIIAIPKEYYHRQRRNQPKSAMFQSVQRLSPVLQAAAAFENGAAAAQEARRDLARARGDSTETDASGTSSSAAEDGDLEQAGRNPQPILLPFNQRLISTNSTRSQLSLTDLAV</sequence>
<dbReference type="PROSITE" id="PS51455">
    <property type="entry name" value="PIPK"/>
    <property type="match status" value="1"/>
</dbReference>
<feature type="compositionally biased region" description="Polar residues" evidence="6">
    <location>
        <begin position="51"/>
        <end position="67"/>
    </location>
</feature>
<feature type="compositionally biased region" description="Polar residues" evidence="6">
    <location>
        <begin position="1208"/>
        <end position="1217"/>
    </location>
</feature>
<dbReference type="GO" id="GO:0046854">
    <property type="term" value="P:phosphatidylinositol phosphate biosynthetic process"/>
    <property type="evidence" value="ECO:0007669"/>
    <property type="project" value="TreeGrafter"/>
</dbReference>
<dbReference type="Proteomes" id="UP000694044">
    <property type="component" value="Unassembled WGS sequence"/>
</dbReference>
<evidence type="ECO:0000256" key="5">
    <source>
        <dbReference type="PROSITE-ProRule" id="PRU00781"/>
    </source>
</evidence>
<keyword evidence="5" id="KW-0067">ATP-binding</keyword>
<feature type="compositionally biased region" description="Polar residues" evidence="6">
    <location>
        <begin position="164"/>
        <end position="174"/>
    </location>
</feature>
<proteinExistence type="predicted"/>
<keyword evidence="3 7" id="KW-1133">Transmembrane helix</keyword>
<dbReference type="PANTHER" id="PTHR23086:SF8">
    <property type="entry name" value="PHOSPHATIDYLINOSITOL 5-PHOSPHATE 4-KINASE, ISOFORM A"/>
    <property type="match status" value="1"/>
</dbReference>
<dbReference type="PANTHER" id="PTHR23086">
    <property type="entry name" value="PHOSPHATIDYLINOSITOL-4-PHOSPHATE 5-KINASE"/>
    <property type="match status" value="1"/>
</dbReference>
<feature type="region of interest" description="Disordered" evidence="6">
    <location>
        <begin position="668"/>
        <end position="738"/>
    </location>
</feature>
<organism evidence="10 11">
    <name type="scientific">Phytophthora pseudosyringae</name>
    <dbReference type="NCBI Taxonomy" id="221518"/>
    <lineage>
        <taxon>Eukaryota</taxon>
        <taxon>Sar</taxon>
        <taxon>Stramenopiles</taxon>
        <taxon>Oomycota</taxon>
        <taxon>Peronosporomycetes</taxon>
        <taxon>Peronosporales</taxon>
        <taxon>Peronosporaceae</taxon>
        <taxon>Phytophthora</taxon>
    </lineage>
</organism>
<evidence type="ECO:0000256" key="6">
    <source>
        <dbReference type="SAM" id="MobiDB-lite"/>
    </source>
</evidence>
<feature type="transmembrane region" description="Helical" evidence="7">
    <location>
        <begin position="489"/>
        <end position="509"/>
    </location>
</feature>
<dbReference type="EMBL" id="JAGDFM010000148">
    <property type="protein sequence ID" value="KAG7384422.1"/>
    <property type="molecule type" value="Genomic_DNA"/>
</dbReference>
<dbReference type="GO" id="GO:0005886">
    <property type="term" value="C:plasma membrane"/>
    <property type="evidence" value="ECO:0007669"/>
    <property type="project" value="TreeGrafter"/>
</dbReference>
<gene>
    <name evidence="10" type="primary">PIP5KL1_2</name>
    <name evidence="10" type="ORF">PHYPSEUDO_002610</name>
</gene>
<dbReference type="InterPro" id="IPR002498">
    <property type="entry name" value="PInositol-4-P-4/5-kinase_core"/>
</dbReference>
<dbReference type="GO" id="GO:0004888">
    <property type="term" value="F:transmembrane signaling receptor activity"/>
    <property type="evidence" value="ECO:0007669"/>
    <property type="project" value="InterPro"/>
</dbReference>
<dbReference type="AlphaFoldDB" id="A0A8T1VSL6"/>
<reference evidence="10" key="1">
    <citation type="submission" date="2021-02" db="EMBL/GenBank/DDBJ databases">
        <authorList>
            <person name="Palmer J.M."/>
        </authorList>
    </citation>
    <scope>NUCLEOTIDE SEQUENCE</scope>
    <source>
        <strain evidence="10">SCRP734</strain>
    </source>
</reference>
<dbReference type="InterPro" id="IPR023610">
    <property type="entry name" value="PInositol-4/5-P-5/4-kinase"/>
</dbReference>
<feature type="compositionally biased region" description="Low complexity" evidence="6">
    <location>
        <begin position="986"/>
        <end position="1004"/>
    </location>
</feature>
<feature type="compositionally biased region" description="Low complexity" evidence="6">
    <location>
        <begin position="136"/>
        <end position="152"/>
    </location>
</feature>
<keyword evidence="11" id="KW-1185">Reference proteome</keyword>
<keyword evidence="5" id="KW-0547">Nucleotide-binding</keyword>
<feature type="compositionally biased region" description="Polar residues" evidence="6">
    <location>
        <begin position="715"/>
        <end position="730"/>
    </location>
</feature>
<feature type="region of interest" description="Disordered" evidence="6">
    <location>
        <begin position="1195"/>
        <end position="1231"/>
    </location>
</feature>
<accession>A0A8T1VSL6</accession>
<feature type="transmembrane region" description="Helical" evidence="7">
    <location>
        <begin position="395"/>
        <end position="418"/>
    </location>
</feature>
<evidence type="ECO:0000259" key="9">
    <source>
        <dbReference type="PROSITE" id="PS51455"/>
    </source>
</evidence>
<feature type="domain" description="PIPK" evidence="9">
    <location>
        <begin position="683"/>
        <end position="1148"/>
    </location>
</feature>
<evidence type="ECO:0000256" key="4">
    <source>
        <dbReference type="ARBA" id="ARBA00023136"/>
    </source>
</evidence>
<dbReference type="GO" id="GO:0005524">
    <property type="term" value="F:ATP binding"/>
    <property type="evidence" value="ECO:0007669"/>
    <property type="project" value="UniProtKB-UniRule"/>
</dbReference>
<evidence type="ECO:0000313" key="10">
    <source>
        <dbReference type="EMBL" id="KAG7384422.1"/>
    </source>
</evidence>
<comment type="subcellular location">
    <subcellularLocation>
        <location evidence="1">Membrane</location>
        <topology evidence="1">Multi-pass membrane protein</topology>
    </subcellularLocation>
</comment>
<dbReference type="OrthoDB" id="2129491at2759"/>
<feature type="compositionally biased region" description="Basic and acidic residues" evidence="6">
    <location>
        <begin position="676"/>
        <end position="690"/>
    </location>
</feature>
<feature type="compositionally biased region" description="Low complexity" evidence="6">
    <location>
        <begin position="631"/>
        <end position="645"/>
    </location>
</feature>
<keyword evidence="2 7" id="KW-0812">Transmembrane</keyword>
<evidence type="ECO:0000256" key="7">
    <source>
        <dbReference type="SAM" id="Phobius"/>
    </source>
</evidence>
<feature type="region of interest" description="Disordered" evidence="6">
    <location>
        <begin position="618"/>
        <end position="645"/>
    </location>
</feature>
<feature type="domain" description="G-protein coupled receptors family 2 profile 2" evidence="8">
    <location>
        <begin position="288"/>
        <end position="550"/>
    </location>
</feature>
<evidence type="ECO:0000313" key="11">
    <source>
        <dbReference type="Proteomes" id="UP000694044"/>
    </source>
</evidence>
<feature type="region of interest" description="Disordered" evidence="6">
    <location>
        <begin position="1057"/>
        <end position="1085"/>
    </location>
</feature>
<evidence type="ECO:0000259" key="8">
    <source>
        <dbReference type="PROSITE" id="PS50261"/>
    </source>
</evidence>
<feature type="compositionally biased region" description="Polar residues" evidence="6">
    <location>
        <begin position="20"/>
        <end position="38"/>
    </location>
</feature>
<feature type="compositionally biased region" description="Low complexity" evidence="6">
    <location>
        <begin position="78"/>
        <end position="96"/>
    </location>
</feature>
<protein>
    <submittedName>
        <fullName evidence="10">Phosphatidylinositol-4-phosphate 5-kinase-like protein 1</fullName>
    </submittedName>
</protein>
<dbReference type="InterPro" id="IPR017981">
    <property type="entry name" value="GPCR_2-like_7TM"/>
</dbReference>
<keyword evidence="5" id="KW-0418">Kinase</keyword>
<feature type="region of interest" description="Disordered" evidence="6">
    <location>
        <begin position="985"/>
        <end position="1004"/>
    </location>
</feature>
<evidence type="ECO:0000256" key="3">
    <source>
        <dbReference type="ARBA" id="ARBA00022989"/>
    </source>
</evidence>
<comment type="caution">
    <text evidence="10">The sequence shown here is derived from an EMBL/GenBank/DDBJ whole genome shotgun (WGS) entry which is preliminary data.</text>
</comment>
<feature type="transmembrane region" description="Helical" evidence="7">
    <location>
        <begin position="447"/>
        <end position="468"/>
    </location>
</feature>
<dbReference type="Pfam" id="PF01504">
    <property type="entry name" value="PIP5K"/>
    <property type="match status" value="1"/>
</dbReference>
<feature type="compositionally biased region" description="Basic and acidic residues" evidence="6">
    <location>
        <begin position="1195"/>
        <end position="1205"/>
    </location>
</feature>
<feature type="transmembrane region" description="Helical" evidence="7">
    <location>
        <begin position="284"/>
        <end position="303"/>
    </location>
</feature>
<dbReference type="GO" id="GO:0016308">
    <property type="term" value="F:1-phosphatidylinositol-4-phosphate 5-kinase activity"/>
    <property type="evidence" value="ECO:0007669"/>
    <property type="project" value="TreeGrafter"/>
</dbReference>
<dbReference type="SMART" id="SM00330">
    <property type="entry name" value="PIPKc"/>
    <property type="match status" value="1"/>
</dbReference>
<keyword evidence="4 7" id="KW-0472">Membrane</keyword>
<evidence type="ECO:0000256" key="2">
    <source>
        <dbReference type="ARBA" id="ARBA00022692"/>
    </source>
</evidence>
<dbReference type="PROSITE" id="PS50261">
    <property type="entry name" value="G_PROTEIN_RECEP_F2_4"/>
    <property type="match status" value="1"/>
</dbReference>
<dbReference type="GO" id="GO:0007166">
    <property type="term" value="P:cell surface receptor signaling pathway"/>
    <property type="evidence" value="ECO:0007669"/>
    <property type="project" value="InterPro"/>
</dbReference>
<evidence type="ECO:0000256" key="1">
    <source>
        <dbReference type="ARBA" id="ARBA00004141"/>
    </source>
</evidence>
<dbReference type="CDD" id="cd00139">
    <property type="entry name" value="PIPKc"/>
    <property type="match status" value="1"/>
</dbReference>